<evidence type="ECO:0000313" key="9">
    <source>
        <dbReference type="RefSeq" id="XP_013920821.1"/>
    </source>
</evidence>
<dbReference type="Pfam" id="PF13086">
    <property type="entry name" value="AAA_11"/>
    <property type="match status" value="1"/>
</dbReference>
<evidence type="ECO:0000256" key="4">
    <source>
        <dbReference type="ARBA" id="ARBA00022806"/>
    </source>
</evidence>
<dbReference type="PANTHER" id="PTHR43788:SF16">
    <property type="entry name" value="HELICASE WITH ZINC FINGER 2"/>
    <property type="match status" value="1"/>
</dbReference>
<organism evidence="8 9">
    <name type="scientific">Thamnophis sirtalis</name>
    <dbReference type="NCBI Taxonomy" id="35019"/>
    <lineage>
        <taxon>Eukaryota</taxon>
        <taxon>Metazoa</taxon>
        <taxon>Chordata</taxon>
        <taxon>Craniata</taxon>
        <taxon>Vertebrata</taxon>
        <taxon>Euteleostomi</taxon>
        <taxon>Lepidosauria</taxon>
        <taxon>Squamata</taxon>
        <taxon>Bifurcata</taxon>
        <taxon>Unidentata</taxon>
        <taxon>Episquamata</taxon>
        <taxon>Toxicofera</taxon>
        <taxon>Serpentes</taxon>
        <taxon>Colubroidea</taxon>
        <taxon>Colubridae</taxon>
        <taxon>Natricinae</taxon>
        <taxon>Thamnophis</taxon>
    </lineage>
</organism>
<dbReference type="GO" id="GO:0016787">
    <property type="term" value="F:hydrolase activity"/>
    <property type="evidence" value="ECO:0007669"/>
    <property type="project" value="UniProtKB-KW"/>
</dbReference>
<evidence type="ECO:0000256" key="2">
    <source>
        <dbReference type="ARBA" id="ARBA00022741"/>
    </source>
</evidence>
<evidence type="ECO:0000259" key="6">
    <source>
        <dbReference type="Pfam" id="PF13086"/>
    </source>
</evidence>
<dbReference type="FunFam" id="3.40.50.300:FF:001313">
    <property type="entry name" value="Helicase with zinc finger domain 2"/>
    <property type="match status" value="1"/>
</dbReference>
<gene>
    <name evidence="9" type="primary">LOC106548041</name>
</gene>
<dbReference type="InterPro" id="IPR041677">
    <property type="entry name" value="DNA2/NAM7_AAA_11"/>
</dbReference>
<dbReference type="AlphaFoldDB" id="A0A6I9Y2M7"/>
<keyword evidence="3" id="KW-0378">Hydrolase</keyword>
<dbReference type="SUPFAM" id="SSF52540">
    <property type="entry name" value="P-loop containing nucleoside triphosphate hydrolases"/>
    <property type="match status" value="1"/>
</dbReference>
<comment type="similarity">
    <text evidence="1">Belongs to the DNA2/NAM7 helicase family.</text>
</comment>
<dbReference type="InterPro" id="IPR050534">
    <property type="entry name" value="Coronavir_polyprotein_1ab"/>
</dbReference>
<dbReference type="PANTHER" id="PTHR43788">
    <property type="entry name" value="DNA2/NAM7 HELICASE FAMILY MEMBER"/>
    <property type="match status" value="1"/>
</dbReference>
<feature type="domain" description="DNA2/NAM7 helicase-like C-terminal" evidence="7">
    <location>
        <begin position="959"/>
        <end position="1165"/>
    </location>
</feature>
<dbReference type="GO" id="GO:0005524">
    <property type="term" value="F:ATP binding"/>
    <property type="evidence" value="ECO:0007669"/>
    <property type="project" value="UniProtKB-KW"/>
</dbReference>
<protein>
    <submittedName>
        <fullName evidence="9">Helicase with zinc finger domain 2-like</fullName>
    </submittedName>
</protein>
<dbReference type="RefSeq" id="XP_013920821.1">
    <property type="nucleotide sequence ID" value="XM_014065346.1"/>
</dbReference>
<keyword evidence="4" id="KW-0347">Helicase</keyword>
<dbReference type="CDD" id="cd18808">
    <property type="entry name" value="SF1_C_Upf1"/>
    <property type="match status" value="1"/>
</dbReference>
<proteinExistence type="inferred from homology"/>
<evidence type="ECO:0000256" key="3">
    <source>
        <dbReference type="ARBA" id="ARBA00022801"/>
    </source>
</evidence>
<keyword evidence="5" id="KW-0067">ATP-binding</keyword>
<dbReference type="InterPro" id="IPR041679">
    <property type="entry name" value="DNA2/NAM7-like_C"/>
</dbReference>
<dbReference type="Proteomes" id="UP000504617">
    <property type="component" value="Unplaced"/>
</dbReference>
<keyword evidence="2" id="KW-0547">Nucleotide-binding</keyword>
<evidence type="ECO:0000256" key="1">
    <source>
        <dbReference type="ARBA" id="ARBA00007913"/>
    </source>
</evidence>
<dbReference type="Pfam" id="PF13087">
    <property type="entry name" value="AAA_12"/>
    <property type="match status" value="1"/>
</dbReference>
<evidence type="ECO:0000313" key="8">
    <source>
        <dbReference type="Proteomes" id="UP000504617"/>
    </source>
</evidence>
<name>A0A6I9Y2M7_9SAUR</name>
<accession>A0A6I9Y2M7</accession>
<evidence type="ECO:0000259" key="7">
    <source>
        <dbReference type="Pfam" id="PF13087"/>
    </source>
</evidence>
<dbReference type="GeneID" id="106548041"/>
<reference evidence="9" key="1">
    <citation type="submission" date="2025-08" db="UniProtKB">
        <authorList>
            <consortium name="RefSeq"/>
        </authorList>
    </citation>
    <scope>IDENTIFICATION</scope>
    <source>
        <tissue evidence="9">Skeletal muscle</tissue>
    </source>
</reference>
<evidence type="ECO:0000256" key="5">
    <source>
        <dbReference type="ARBA" id="ARBA00022840"/>
    </source>
</evidence>
<dbReference type="Gene3D" id="3.40.50.300">
    <property type="entry name" value="P-loop containing nucleotide triphosphate hydrolases"/>
    <property type="match status" value="3"/>
</dbReference>
<dbReference type="InterPro" id="IPR027417">
    <property type="entry name" value="P-loop_NTPase"/>
</dbReference>
<dbReference type="KEGG" id="tsr:106548041"/>
<keyword evidence="8" id="KW-1185">Reference proteome</keyword>
<feature type="domain" description="DNA2/NAM7 helicase helicase" evidence="6">
    <location>
        <begin position="869"/>
        <end position="951"/>
    </location>
</feature>
<sequence length="1203" mass="137741">MPHLNGMVSGLQSQVSLHLACSKCSHRENESTYRLKDVDHHCRTEILLARCKGASGIQWRKVDRRPSFPRPAFYDICRYYVPGLGCTRHRNSCTFAWSREEVIVWTFERKYNLERHKLKWLLKQAQSGVTPSAQTKPHDLSNPEEILSEFGGYFQEICGPCFYSRPQRISPKGSAQCKSHWGFLLVHVIADGKKKEQYTEIRPCPTSRRHFSYCPSVSAGRSCWNNSQSCSFAHSDVELAIWKAEQRCGLDRANLLCPAAEETASSPDAAPQYQFYCRVCLVTCDSQQSFENHCSSVEHTQLITTDMLTEWSYRAPPYDPKNFALCSRPDICEYGEDCARAHSVQELEEWIQRAKIAQRKKKTAKQDGLLAYQDRLIAEYQSSHNEVLIISEAVDGVRVTCKQPLRIQSEKKKLQYEWVFTIHSQMPLIHVALLKKIPGANFSLAVPGRAELLTYASGDSFKTVRASPPAIEVKVRLQSHTFGVYEQWLVFDFGSRPVLVQKLHARVGQKEASWRVDPATESSSCFVPSGRWHSGNRIVVPSVARVNKDVELLAKYKAASLSMDFQRGARGKPITRVNYCEEMHNFLFREEEAQQLLISKLNLRAMVFFVNSVEVFPSGLKFAPPQHLYAQVVTPYSLTMDSDEGYLLQRSVNTALLSQDPPANNRVYEVSIEKEALTEKSICLLLPQRCCRELGLQPDTFAKMEVQIQMDQLQFCQWHQAVDNLWDVKLVFPDVAACSIPCGTSQVPWGNAKQKQAFSFITGQVTGFCRTPPLLIYGPFGTGKTFTLAKTTLEIIKKSKTRVLICTHTNRHESWLGIFEHLDILEGWSIRCITLHYRIRERSNPYAPQILQFDERVKRGEEITEDEVERYKRLLKKARSYELVCHNVILCTCSASSSNFLSEQTNIEQLLIDECAMCTEPETLIPLVKCKRLEKVVLLGDHMQLRPVVQSDFCKKLGMEKSLFERYYKQALMLNIQYRMHKDICQFPSRTFYNNKLMTSPSITRGSSTLYYRSEFECTPIIFGHIEGREISLVVSTEEGNENSKANLEEVQQVVRIAKQLTLDRTTREDEIAILTGYNAQVVEIKKQLAQHGMRNITVCTIMKSQGSEWKYVIVSTVRSCNRQEIDERPTRSWQSYHLGFIVDPNQINVCLTRAQEGLCIIGNSHLLASNNLWRQLLNHYQSRRCLTMANAIKVKKRTSLVR</sequence>
<dbReference type="InterPro" id="IPR047187">
    <property type="entry name" value="SF1_C_Upf1"/>
</dbReference>
<dbReference type="OrthoDB" id="6513042at2759"/>
<dbReference type="GO" id="GO:0043139">
    <property type="term" value="F:5'-3' DNA helicase activity"/>
    <property type="evidence" value="ECO:0007669"/>
    <property type="project" value="TreeGrafter"/>
</dbReference>